<evidence type="ECO:0000313" key="6">
    <source>
        <dbReference type="Proteomes" id="UP000601990"/>
    </source>
</evidence>
<dbReference type="InterPro" id="IPR001381">
    <property type="entry name" value="DHquinase_I"/>
</dbReference>
<organism evidence="5 6">
    <name type="scientific">Aromatoleum buckelii</name>
    <dbReference type="NCBI Taxonomy" id="200254"/>
    <lineage>
        <taxon>Bacteria</taxon>
        <taxon>Pseudomonadati</taxon>
        <taxon>Pseudomonadota</taxon>
        <taxon>Betaproteobacteria</taxon>
        <taxon>Rhodocyclales</taxon>
        <taxon>Rhodocyclaceae</taxon>
        <taxon>Aromatoleum</taxon>
    </lineage>
</organism>
<feature type="active site" description="Proton donor/acceptor" evidence="4">
    <location>
        <position position="148"/>
    </location>
</feature>
<evidence type="ECO:0000256" key="1">
    <source>
        <dbReference type="ARBA" id="ARBA00001864"/>
    </source>
</evidence>
<dbReference type="Gene3D" id="3.20.20.70">
    <property type="entry name" value="Aldolase class I"/>
    <property type="match status" value="1"/>
</dbReference>
<dbReference type="PANTHER" id="PTHR43699">
    <property type="entry name" value="3-DEHYDROQUINATE DEHYDRATASE"/>
    <property type="match status" value="1"/>
</dbReference>
<dbReference type="HAMAP" id="MF_00214">
    <property type="entry name" value="AroD"/>
    <property type="match status" value="1"/>
</dbReference>
<evidence type="ECO:0000256" key="3">
    <source>
        <dbReference type="ARBA" id="ARBA00023270"/>
    </source>
</evidence>
<feature type="binding site" evidence="4">
    <location>
        <position position="240"/>
    </location>
    <ligand>
        <name>3-dehydroquinate</name>
        <dbReference type="ChEBI" id="CHEBI:32364"/>
    </ligand>
</feature>
<keyword evidence="2 4" id="KW-0456">Lyase</keyword>
<dbReference type="NCBIfam" id="TIGR01093">
    <property type="entry name" value="aroD"/>
    <property type="match status" value="1"/>
</dbReference>
<dbReference type="EMBL" id="WTVH01000008">
    <property type="protein sequence ID" value="NMF92881.1"/>
    <property type="molecule type" value="Genomic_DNA"/>
</dbReference>
<comment type="similarity">
    <text evidence="4">Belongs to the type-I 3-dehydroquinase family.</text>
</comment>
<feature type="binding site" evidence="4">
    <location>
        <position position="217"/>
    </location>
    <ligand>
        <name>3-dehydroquinate</name>
        <dbReference type="ChEBI" id="CHEBI:32364"/>
    </ligand>
</feature>
<dbReference type="PANTHER" id="PTHR43699:SF1">
    <property type="entry name" value="3-DEHYDROQUINATE DEHYDRATASE"/>
    <property type="match status" value="1"/>
</dbReference>
<comment type="catalytic activity">
    <reaction evidence="1 4">
        <text>3-dehydroquinate = 3-dehydroshikimate + H2O</text>
        <dbReference type="Rhea" id="RHEA:21096"/>
        <dbReference type="ChEBI" id="CHEBI:15377"/>
        <dbReference type="ChEBI" id="CHEBI:16630"/>
        <dbReference type="ChEBI" id="CHEBI:32364"/>
        <dbReference type="EC" id="4.2.1.10"/>
    </reaction>
</comment>
<comment type="subunit">
    <text evidence="4">Homodimer.</text>
</comment>
<dbReference type="CDD" id="cd00502">
    <property type="entry name" value="DHQase_I"/>
    <property type="match status" value="1"/>
</dbReference>
<evidence type="ECO:0000313" key="5">
    <source>
        <dbReference type="EMBL" id="NMF92881.1"/>
    </source>
</evidence>
<dbReference type="InterPro" id="IPR013785">
    <property type="entry name" value="Aldolase_TIM"/>
</dbReference>
<feature type="binding site" evidence="4">
    <location>
        <begin position="50"/>
        <end position="52"/>
    </location>
    <ligand>
        <name>3-dehydroquinate</name>
        <dbReference type="ChEBI" id="CHEBI:32364"/>
    </ligand>
</feature>
<comment type="caution">
    <text evidence="4">Lacks conserved residue(s) required for the propagation of feature annotation.</text>
</comment>
<gene>
    <name evidence="4" type="primary">aroD</name>
    <name evidence="5" type="ORF">GO608_06025</name>
</gene>
<protein>
    <recommendedName>
        <fullName evidence="4">3-dehydroquinate dehydratase</fullName>
        <shortName evidence="4">3-dehydroquinase</shortName>
        <ecNumber evidence="4">4.2.1.10</ecNumber>
    </recommendedName>
    <alternativeName>
        <fullName evidence="4">Type I DHQase</fullName>
    </alternativeName>
    <alternativeName>
        <fullName evidence="4">Type I dehydroquinase</fullName>
        <shortName evidence="4">DHQ1</shortName>
    </alternativeName>
</protein>
<name>A0ABX1N0Y0_9RHOO</name>
<comment type="caution">
    <text evidence="5">The sequence shown here is derived from an EMBL/GenBank/DDBJ whole genome shotgun (WGS) entry which is preliminary data.</text>
</comment>
<keyword evidence="4" id="KW-0028">Amino-acid biosynthesis</keyword>
<comment type="function">
    <text evidence="4">Involved in the third step of the chorismate pathway, which leads to the biosynthesis of aromatic amino acids. Catalyzes the cis-dehydration of 3-dehydroquinate (DHQ) and introduces the first double bond of the aromatic ring to yield 3-dehydroshikimate.</text>
</comment>
<feature type="active site" description="Schiff-base intermediate with substrate" evidence="4">
    <location>
        <position position="175"/>
    </location>
</feature>
<accession>A0ABX1N0Y0</accession>
<dbReference type="EC" id="4.2.1.10" evidence="4"/>
<evidence type="ECO:0000256" key="4">
    <source>
        <dbReference type="HAMAP-Rule" id="MF_00214"/>
    </source>
</evidence>
<dbReference type="RefSeq" id="WP_169198174.1">
    <property type="nucleotide sequence ID" value="NZ_WTVH02000010.1"/>
</dbReference>
<keyword evidence="3 4" id="KW-0704">Schiff base</keyword>
<reference evidence="5" key="1">
    <citation type="submission" date="2019-12" db="EMBL/GenBank/DDBJ databases">
        <title>Comparative genomics gives insights into the taxonomy of the Azoarcus-Aromatoleum group and reveals separate origins of nif in the plant-associated Azoarcus and non-plant-associated Aromatoleum sub-groups.</title>
        <authorList>
            <person name="Lafos M."/>
            <person name="Maluk M."/>
            <person name="Batista M."/>
            <person name="Junghare M."/>
            <person name="Carmona M."/>
            <person name="Faoro H."/>
            <person name="Cruz L.M."/>
            <person name="Battistoni F."/>
            <person name="De Souza E."/>
            <person name="Pedrosa F."/>
            <person name="Chen W.-M."/>
            <person name="Poole P.S."/>
            <person name="Dixon R.A."/>
            <person name="James E.K."/>
        </authorList>
    </citation>
    <scope>NUCLEOTIDE SEQUENCE</scope>
    <source>
        <strain evidence="5">U120</strain>
    </source>
</reference>
<comment type="pathway">
    <text evidence="4">Metabolic intermediate biosynthesis; chorismate biosynthesis; chorismate from D-erythrose 4-phosphate and phosphoenolpyruvate: step 3/7.</text>
</comment>
<dbReference type="SUPFAM" id="SSF51569">
    <property type="entry name" value="Aldolase"/>
    <property type="match status" value="1"/>
</dbReference>
<dbReference type="InterPro" id="IPR050146">
    <property type="entry name" value="Type-I_3-dehydroquinase"/>
</dbReference>
<keyword evidence="6" id="KW-1185">Reference proteome</keyword>
<dbReference type="Pfam" id="PF01487">
    <property type="entry name" value="DHquinase_I"/>
    <property type="match status" value="1"/>
</dbReference>
<feature type="binding site" evidence="4">
    <location>
        <position position="236"/>
    </location>
    <ligand>
        <name>3-dehydroquinate</name>
        <dbReference type="ChEBI" id="CHEBI:32364"/>
    </ligand>
</feature>
<evidence type="ECO:0000256" key="2">
    <source>
        <dbReference type="ARBA" id="ARBA00023239"/>
    </source>
</evidence>
<feature type="binding site" evidence="4">
    <location>
        <position position="86"/>
    </location>
    <ligand>
        <name>3-dehydroquinate</name>
        <dbReference type="ChEBI" id="CHEBI:32364"/>
    </ligand>
</feature>
<dbReference type="GO" id="GO:0003855">
    <property type="term" value="F:3-dehydroquinate dehydratase activity"/>
    <property type="evidence" value="ECO:0007669"/>
    <property type="project" value="UniProtKB-EC"/>
</dbReference>
<sequence>MAMTRSLEVKGQLVAGGKEPLICAPLVGRDEAAVLHELEVIVAKRPDLLEWRVDFYSGISDVGRVVELTKEIRTRSAGIPVIFTRRSTREGGEPIDLCEDEVLSMYREVARSGAVDFLDYELSSEPEHFEQAVALARETGTKLIASFHDFEKTPPADAIVAKLVGMEKAGADIAKIAVMPQGLEDVLTLLQATLEAQKTISLPVISMSMGAYGSLSRLFGWVFGSSVSFAVGQQASAPGQVPIEDLRTVLEVLQRSLKGG</sequence>
<dbReference type="Proteomes" id="UP000601990">
    <property type="component" value="Unassembled WGS sequence"/>
</dbReference>
<proteinExistence type="inferred from homology"/>
<keyword evidence="4" id="KW-0057">Aromatic amino acid biosynthesis</keyword>